<comment type="similarity">
    <text evidence="2">Belongs to the ubiquitin-conjugating enzyme family. UEV subfamily.</text>
</comment>
<evidence type="ECO:0000259" key="8">
    <source>
        <dbReference type="PROSITE" id="PS51312"/>
    </source>
</evidence>
<organism evidence="10 11">
    <name type="scientific">Papaver somniferum</name>
    <name type="common">Opium poppy</name>
    <dbReference type="NCBI Taxonomy" id="3469"/>
    <lineage>
        <taxon>Eukaryota</taxon>
        <taxon>Viridiplantae</taxon>
        <taxon>Streptophyta</taxon>
        <taxon>Embryophyta</taxon>
        <taxon>Tracheophyta</taxon>
        <taxon>Spermatophyta</taxon>
        <taxon>Magnoliopsida</taxon>
        <taxon>Ranunculales</taxon>
        <taxon>Papaveraceae</taxon>
        <taxon>Papaveroideae</taxon>
        <taxon>Papaver</taxon>
    </lineage>
</organism>
<dbReference type="SUPFAM" id="SSF140111">
    <property type="entry name" value="Endosomal sorting complex assembly domain"/>
    <property type="match status" value="1"/>
</dbReference>
<dbReference type="GO" id="GO:0043130">
    <property type="term" value="F:ubiquitin binding"/>
    <property type="evidence" value="ECO:0007669"/>
    <property type="project" value="TreeGrafter"/>
</dbReference>
<dbReference type="Gene3D" id="6.10.140.820">
    <property type="match status" value="1"/>
</dbReference>
<evidence type="ECO:0000256" key="1">
    <source>
        <dbReference type="ARBA" id="ARBA00004177"/>
    </source>
</evidence>
<dbReference type="InterPro" id="IPR008883">
    <property type="entry name" value="UEV_N"/>
</dbReference>
<evidence type="ECO:0000259" key="9">
    <source>
        <dbReference type="PROSITE" id="PS51322"/>
    </source>
</evidence>
<dbReference type="PANTHER" id="PTHR23306">
    <property type="entry name" value="TUMOR SUSCEPTIBILITY GENE 101 PROTEIN-RELATED"/>
    <property type="match status" value="1"/>
</dbReference>
<dbReference type="OrthoDB" id="306304at2759"/>
<keyword evidence="5 7" id="KW-0653">Protein transport</keyword>
<comment type="subcellular location">
    <subcellularLocation>
        <location evidence="1">Endosome</location>
    </subcellularLocation>
</comment>
<dbReference type="EMBL" id="CM010716">
    <property type="protein sequence ID" value="RZC48978.1"/>
    <property type="molecule type" value="Genomic_DNA"/>
</dbReference>
<dbReference type="InterPro" id="IPR017916">
    <property type="entry name" value="SB_dom"/>
</dbReference>
<dbReference type="GO" id="GO:0015031">
    <property type="term" value="P:protein transport"/>
    <property type="evidence" value="ECO:0007669"/>
    <property type="project" value="UniProtKB-UniRule"/>
</dbReference>
<reference evidence="10 11" key="1">
    <citation type="journal article" date="2018" name="Science">
        <title>The opium poppy genome and morphinan production.</title>
        <authorList>
            <person name="Guo L."/>
            <person name="Winzer T."/>
            <person name="Yang X."/>
            <person name="Li Y."/>
            <person name="Ning Z."/>
            <person name="He Z."/>
            <person name="Teodor R."/>
            <person name="Lu Y."/>
            <person name="Bowser T.A."/>
            <person name="Graham I.A."/>
            <person name="Ye K."/>
        </authorList>
    </citation>
    <scope>NUCLEOTIDE SEQUENCE [LARGE SCALE GENOMIC DNA]</scope>
    <source>
        <strain evidence="11">cv. HN1</strain>
        <tissue evidence="10">Leaves</tissue>
    </source>
</reference>
<evidence type="ECO:0000256" key="2">
    <source>
        <dbReference type="ARBA" id="ARBA00009594"/>
    </source>
</evidence>
<dbReference type="GO" id="GO:0000813">
    <property type="term" value="C:ESCRT I complex"/>
    <property type="evidence" value="ECO:0007669"/>
    <property type="project" value="TreeGrafter"/>
</dbReference>
<evidence type="ECO:0000256" key="6">
    <source>
        <dbReference type="ARBA" id="ARBA00023054"/>
    </source>
</evidence>
<dbReference type="PROSITE" id="PS51312">
    <property type="entry name" value="SB"/>
    <property type="match status" value="1"/>
</dbReference>
<dbReference type="PROSITE" id="PS51322">
    <property type="entry name" value="UEV"/>
    <property type="match status" value="1"/>
</dbReference>
<name>A0A4Y7INC5_PAPSO</name>
<protein>
    <recommendedName>
        <fullName evidence="12">UEV domain-containing protein</fullName>
    </recommendedName>
</protein>
<keyword evidence="11" id="KW-1185">Reference proteome</keyword>
<keyword evidence="3 7" id="KW-0813">Transport</keyword>
<dbReference type="Pfam" id="PF09454">
    <property type="entry name" value="Vps23_core"/>
    <property type="match status" value="1"/>
</dbReference>
<dbReference type="InterPro" id="IPR016135">
    <property type="entry name" value="UBQ-conjugating_enzyme/RWD"/>
</dbReference>
<dbReference type="Gene3D" id="3.10.110.10">
    <property type="entry name" value="Ubiquitin Conjugating Enzyme"/>
    <property type="match status" value="1"/>
</dbReference>
<dbReference type="InterPro" id="IPR037202">
    <property type="entry name" value="ESCRT_assembly_dom"/>
</dbReference>
<dbReference type="Pfam" id="PF05743">
    <property type="entry name" value="UEV"/>
    <property type="match status" value="1"/>
</dbReference>
<evidence type="ECO:0000256" key="4">
    <source>
        <dbReference type="ARBA" id="ARBA00022753"/>
    </source>
</evidence>
<evidence type="ECO:0000313" key="11">
    <source>
        <dbReference type="Proteomes" id="UP000316621"/>
    </source>
</evidence>
<evidence type="ECO:0000256" key="3">
    <source>
        <dbReference type="ARBA" id="ARBA00022448"/>
    </source>
</evidence>
<feature type="domain" description="UEV" evidence="9">
    <location>
        <begin position="14"/>
        <end position="157"/>
    </location>
</feature>
<dbReference type="Gramene" id="RZC48978">
    <property type="protein sequence ID" value="RZC48978"/>
    <property type="gene ID" value="C5167_017402"/>
</dbReference>
<feature type="domain" description="SB" evidence="8">
    <location>
        <begin position="267"/>
        <end position="335"/>
    </location>
</feature>
<proteinExistence type="inferred from homology"/>
<dbReference type="Proteomes" id="UP000316621">
    <property type="component" value="Chromosome 2"/>
</dbReference>
<dbReference type="CDD" id="cd11685">
    <property type="entry name" value="UEV_TSG101-like"/>
    <property type="match status" value="1"/>
</dbReference>
<evidence type="ECO:0000256" key="5">
    <source>
        <dbReference type="ARBA" id="ARBA00022927"/>
    </source>
</evidence>
<dbReference type="InterPro" id="IPR052070">
    <property type="entry name" value="ESCRT-I_UEV_domain"/>
</dbReference>
<dbReference type="PANTHER" id="PTHR23306:SF21">
    <property type="entry name" value="UBIQUITIN-CONJUGATING ENZYME_RWD-LIKE PROTEIN"/>
    <property type="match status" value="1"/>
</dbReference>
<gene>
    <name evidence="10" type="ORF">C5167_017402</name>
</gene>
<dbReference type="STRING" id="3469.A0A4Y7INC5"/>
<sequence>MAFLTSTQIIDAALRCDGPHSLSYKHDNLKWLIRQHFLSLLNNFPSLKPSIDTFTYDEGTTVKLLVATGYFPVSPNIHLAIWIHESYPFVAPFVLLSSASTSKTSHAHPFVSPLGEVFIPYLHLWNHPQSNLLDLARSLVHIFTYQHPFAPPEPPRPSFIDTSLVSKMEALNFLYIALHRDIIASTDKANDDIDSLSSLQAELVRREEILNIELGESRYERLCLKETVRDLAFEADVLMNWLKFNDHRNSQNNIAKDSIEDAFEAADEESNQILNLSSEDKAIEDLLYVLETALQQGVVPFDKYLKQVRTLSREQFFHRAKIVKLRGSDMLYQLDEP</sequence>
<dbReference type="AlphaFoldDB" id="A0A4Y7INC5"/>
<accession>A0A4Y7INC5</accession>
<evidence type="ECO:0000313" key="10">
    <source>
        <dbReference type="EMBL" id="RZC48978.1"/>
    </source>
</evidence>
<evidence type="ECO:0000256" key="7">
    <source>
        <dbReference type="PROSITE-ProRule" id="PRU00644"/>
    </source>
</evidence>
<keyword evidence="4" id="KW-0967">Endosome</keyword>
<evidence type="ECO:0008006" key="12">
    <source>
        <dbReference type="Google" id="ProtNLM"/>
    </source>
</evidence>
<keyword evidence="6" id="KW-0175">Coiled coil</keyword>
<dbReference type="OMA" id="WIHESYP"/>
<dbReference type="GO" id="GO:0008333">
    <property type="term" value="P:endosome to lysosome transport"/>
    <property type="evidence" value="ECO:0007669"/>
    <property type="project" value="TreeGrafter"/>
</dbReference>
<dbReference type="SUPFAM" id="SSF54495">
    <property type="entry name" value="UBC-like"/>
    <property type="match status" value="1"/>
</dbReference>